<feature type="chain" id="PRO_5026990072" description="DUF1573 domain-containing protein" evidence="2">
    <location>
        <begin position="26"/>
        <end position="405"/>
    </location>
</feature>
<dbReference type="AlphaFoldDB" id="A0A6N7PYC1"/>
<dbReference type="OrthoDB" id="5509464at2"/>
<name>A0A6N7PYC1_9BACT</name>
<feature type="region of interest" description="Disordered" evidence="1">
    <location>
        <begin position="25"/>
        <end position="45"/>
    </location>
</feature>
<sequence>MRSSRASLLASLLCLGSLLAPSAHAAPPAKAGKGQKAPAPPPLPPTPARLWIIAPTMAGPWTMRIDNDGSVPIRVPADARLLRFEIEVEGEKKPTTCELPKALRPQSFPESRALLLGPGQSYVEPFDPKLFCFGKAAAALRPGVTLHAKFGWDPPKKFTKKPPAPPFAAESTEREATVAPQPELRAPAIVLGESPPPPPPATNTNANAPKPADGKPAAPASVVDERAGRLELTADAFKDVTTPRGASVTVKATNAGLRPIVVALRPWMLSFHVDGPYGHSKDCPGDPPRGLPKDAFRALKPGDSTSFTVLLGEICPGGTFPRPGLYRVTATLNAGETSEGVEAYTAEVSTKTPTLLRLASAPEPFFADPPKALPPPPPPNSSSPDAPASPPAAAPAPASPTPAGQ</sequence>
<gene>
    <name evidence="3" type="ORF">GF068_24340</name>
</gene>
<evidence type="ECO:0000313" key="3">
    <source>
        <dbReference type="EMBL" id="MRG95024.1"/>
    </source>
</evidence>
<accession>A0A6N7PYC1</accession>
<reference evidence="3 4" key="1">
    <citation type="submission" date="2019-10" db="EMBL/GenBank/DDBJ databases">
        <title>A soil myxobacterium in the family Polyangiaceae.</title>
        <authorList>
            <person name="Li Y."/>
            <person name="Wang J."/>
        </authorList>
    </citation>
    <scope>NUCLEOTIDE SEQUENCE [LARGE SCALE GENOMIC DNA]</scope>
    <source>
        <strain evidence="3 4">DSM 14734</strain>
    </source>
</reference>
<comment type="caution">
    <text evidence="3">The sequence shown here is derived from an EMBL/GenBank/DDBJ whole genome shotgun (WGS) entry which is preliminary data.</text>
</comment>
<keyword evidence="2" id="KW-0732">Signal</keyword>
<feature type="signal peptide" evidence="2">
    <location>
        <begin position="1"/>
        <end position="25"/>
    </location>
</feature>
<evidence type="ECO:0000256" key="1">
    <source>
        <dbReference type="SAM" id="MobiDB-lite"/>
    </source>
</evidence>
<dbReference type="EMBL" id="WJIE01000007">
    <property type="protein sequence ID" value="MRG95024.1"/>
    <property type="molecule type" value="Genomic_DNA"/>
</dbReference>
<dbReference type="RefSeq" id="WP_153821859.1">
    <property type="nucleotide sequence ID" value="NZ_WJIE01000007.1"/>
</dbReference>
<feature type="region of interest" description="Disordered" evidence="1">
    <location>
        <begin position="154"/>
        <end position="221"/>
    </location>
</feature>
<feature type="compositionally biased region" description="Pro residues" evidence="1">
    <location>
        <begin position="371"/>
        <end position="405"/>
    </location>
</feature>
<proteinExistence type="predicted"/>
<keyword evidence="4" id="KW-1185">Reference proteome</keyword>
<protein>
    <recommendedName>
        <fullName evidence="5">DUF1573 domain-containing protein</fullName>
    </recommendedName>
</protein>
<feature type="compositionally biased region" description="Low complexity" evidence="1">
    <location>
        <begin position="202"/>
        <end position="220"/>
    </location>
</feature>
<feature type="region of interest" description="Disordered" evidence="1">
    <location>
        <begin position="359"/>
        <end position="405"/>
    </location>
</feature>
<evidence type="ECO:0000256" key="2">
    <source>
        <dbReference type="SAM" id="SignalP"/>
    </source>
</evidence>
<feature type="compositionally biased region" description="Low complexity" evidence="1">
    <location>
        <begin position="25"/>
        <end position="37"/>
    </location>
</feature>
<evidence type="ECO:0008006" key="5">
    <source>
        <dbReference type="Google" id="ProtNLM"/>
    </source>
</evidence>
<evidence type="ECO:0000313" key="4">
    <source>
        <dbReference type="Proteomes" id="UP000440224"/>
    </source>
</evidence>
<dbReference type="Proteomes" id="UP000440224">
    <property type="component" value="Unassembled WGS sequence"/>
</dbReference>
<organism evidence="3 4">
    <name type="scientific">Polyangium spumosum</name>
    <dbReference type="NCBI Taxonomy" id="889282"/>
    <lineage>
        <taxon>Bacteria</taxon>
        <taxon>Pseudomonadati</taxon>
        <taxon>Myxococcota</taxon>
        <taxon>Polyangia</taxon>
        <taxon>Polyangiales</taxon>
        <taxon>Polyangiaceae</taxon>
        <taxon>Polyangium</taxon>
    </lineage>
</organism>